<dbReference type="GO" id="GO:0008675">
    <property type="term" value="F:2-dehydro-3-deoxy-phosphogluconate aldolase activity"/>
    <property type="evidence" value="ECO:0007669"/>
    <property type="project" value="UniProtKB-ARBA"/>
</dbReference>
<dbReference type="STRING" id="1267564.SAMN05192561_11810"/>
<evidence type="ECO:0000256" key="3">
    <source>
        <dbReference type="SAM" id="MobiDB-lite"/>
    </source>
</evidence>
<keyword evidence="1 4" id="KW-0456">Lyase</keyword>
<organism evidence="4 5">
    <name type="scientific">Halopenitus malekzadehii</name>
    <dbReference type="NCBI Taxonomy" id="1267564"/>
    <lineage>
        <taxon>Archaea</taxon>
        <taxon>Methanobacteriati</taxon>
        <taxon>Methanobacteriota</taxon>
        <taxon>Stenosarchaea group</taxon>
        <taxon>Halobacteria</taxon>
        <taxon>Halobacteriales</taxon>
        <taxon>Haloferacaceae</taxon>
        <taxon>Halopenitus</taxon>
    </lineage>
</organism>
<protein>
    <submittedName>
        <fullName evidence="4">Dihydrodipicolinate synthase/N-acetylneuraminate lyase</fullName>
    </submittedName>
</protein>
<reference evidence="4 5" key="1">
    <citation type="submission" date="2016-10" db="EMBL/GenBank/DDBJ databases">
        <authorList>
            <person name="de Groot N.N."/>
        </authorList>
    </citation>
    <scope>NUCLEOTIDE SEQUENCE [LARGE SCALE GENOMIC DNA]</scope>
    <source>
        <strain evidence="4 5">IBRC-M10418</strain>
    </source>
</reference>
<keyword evidence="5" id="KW-1185">Reference proteome</keyword>
<feature type="region of interest" description="Disordered" evidence="3">
    <location>
        <begin position="310"/>
        <end position="334"/>
    </location>
</feature>
<dbReference type="InterPro" id="IPR002220">
    <property type="entry name" value="DapA-like"/>
</dbReference>
<dbReference type="Proteomes" id="UP000199215">
    <property type="component" value="Unassembled WGS sequence"/>
</dbReference>
<evidence type="ECO:0000256" key="1">
    <source>
        <dbReference type="ARBA" id="ARBA00023239"/>
    </source>
</evidence>
<dbReference type="RefSeq" id="WP_092817818.1">
    <property type="nucleotide sequence ID" value="NZ_FNWU01000018.1"/>
</dbReference>
<feature type="active site" description="Proton donor/acceptor" evidence="2">
    <location>
        <position position="150"/>
    </location>
</feature>
<dbReference type="PANTHER" id="PTHR12128:SF66">
    <property type="entry name" value="4-HYDROXY-2-OXOGLUTARATE ALDOLASE, MITOCHONDRIAL"/>
    <property type="match status" value="1"/>
</dbReference>
<dbReference type="PANTHER" id="PTHR12128">
    <property type="entry name" value="DIHYDRODIPICOLINATE SYNTHASE"/>
    <property type="match status" value="1"/>
</dbReference>
<feature type="compositionally biased region" description="Basic and acidic residues" evidence="3">
    <location>
        <begin position="310"/>
        <end position="319"/>
    </location>
</feature>
<sequence length="334" mass="37078">MENLRLSYDDVKGVFAIMPTPSLEGAADPEASATVDIDETVRGANALVDDDVDAIMINGTFGEAPTLTLEEWEKFTRTVIETVDGRVPVIAGPTTLNTRDTIERAKFARDIGADGLLLGRPMWCQLSSDATVQFYQDVADAVPELGIVVYHNPSAFKNRLTPELWSDLADIPQVVAAKYGSIDDHYRDCYAAVEGRLRLMCIEKDWDIAYQWFPEEALACWSSGAACDPLPAVRLREAIYSGDTERAEVICRRMTESLSYLFPEGDKSLFRLHTIALERARMDAAGYISTGPTRPPYHVTPEEYLESARESGRRWKQLADDLQSGSELGDNSPK</sequence>
<dbReference type="InterPro" id="IPR013785">
    <property type="entry name" value="Aldolase_TIM"/>
</dbReference>
<evidence type="ECO:0000256" key="2">
    <source>
        <dbReference type="PIRSR" id="PIRSR001365-1"/>
    </source>
</evidence>
<dbReference type="PIRSF" id="PIRSF001365">
    <property type="entry name" value="DHDPS"/>
    <property type="match status" value="1"/>
</dbReference>
<dbReference type="SMART" id="SM01130">
    <property type="entry name" value="DHDPS"/>
    <property type="match status" value="1"/>
</dbReference>
<dbReference type="GO" id="GO:0008840">
    <property type="term" value="F:4-hydroxy-tetrahydrodipicolinate synthase activity"/>
    <property type="evidence" value="ECO:0007669"/>
    <property type="project" value="TreeGrafter"/>
</dbReference>
<accession>A0A1H6JNS3</accession>
<feature type="active site" description="Schiff-base intermediate with substrate" evidence="2">
    <location>
        <position position="178"/>
    </location>
</feature>
<dbReference type="PRINTS" id="PR00146">
    <property type="entry name" value="DHPICSNTHASE"/>
</dbReference>
<dbReference type="AlphaFoldDB" id="A0A1H6JNS3"/>
<dbReference type="Pfam" id="PF00701">
    <property type="entry name" value="DHDPS"/>
    <property type="match status" value="1"/>
</dbReference>
<gene>
    <name evidence="4" type="ORF">SAMN05192561_11810</name>
</gene>
<dbReference type="OrthoDB" id="350860at2157"/>
<evidence type="ECO:0000313" key="5">
    <source>
        <dbReference type="Proteomes" id="UP000199215"/>
    </source>
</evidence>
<evidence type="ECO:0000313" key="4">
    <source>
        <dbReference type="EMBL" id="SEH64089.1"/>
    </source>
</evidence>
<proteinExistence type="predicted"/>
<name>A0A1H6JNS3_9EURY</name>
<dbReference type="Gene3D" id="3.20.20.70">
    <property type="entry name" value="Aldolase class I"/>
    <property type="match status" value="1"/>
</dbReference>
<dbReference type="EMBL" id="FNWU01000018">
    <property type="protein sequence ID" value="SEH64089.1"/>
    <property type="molecule type" value="Genomic_DNA"/>
</dbReference>
<dbReference type="SUPFAM" id="SSF51569">
    <property type="entry name" value="Aldolase"/>
    <property type="match status" value="1"/>
</dbReference>